<dbReference type="Proteomes" id="UP000315353">
    <property type="component" value="Unassembled WGS sequence"/>
</dbReference>
<evidence type="ECO:0000259" key="7">
    <source>
        <dbReference type="Pfam" id="PF00482"/>
    </source>
</evidence>
<evidence type="ECO:0000256" key="6">
    <source>
        <dbReference type="SAM" id="Phobius"/>
    </source>
</evidence>
<proteinExistence type="predicted"/>
<keyword evidence="3 6" id="KW-0812">Transmembrane</keyword>
<dbReference type="EMBL" id="BJNB01000032">
    <property type="protein sequence ID" value="GEB98380.1"/>
    <property type="molecule type" value="Genomic_DNA"/>
</dbReference>
<dbReference type="GO" id="GO:0005886">
    <property type="term" value="C:plasma membrane"/>
    <property type="evidence" value="ECO:0007669"/>
    <property type="project" value="UniProtKB-SubCell"/>
</dbReference>
<evidence type="ECO:0000256" key="1">
    <source>
        <dbReference type="ARBA" id="ARBA00004651"/>
    </source>
</evidence>
<evidence type="ECO:0000256" key="2">
    <source>
        <dbReference type="ARBA" id="ARBA00022475"/>
    </source>
</evidence>
<keyword evidence="2" id="KW-1003">Cell membrane</keyword>
<keyword evidence="5 6" id="KW-0472">Membrane</keyword>
<feature type="transmembrane region" description="Helical" evidence="6">
    <location>
        <begin position="121"/>
        <end position="145"/>
    </location>
</feature>
<dbReference type="PANTHER" id="PTHR35007">
    <property type="entry name" value="INTEGRAL MEMBRANE PROTEIN-RELATED"/>
    <property type="match status" value="1"/>
</dbReference>
<keyword evidence="4 6" id="KW-1133">Transmembrane helix</keyword>
<name>A0AB73B989_CORFL</name>
<comment type="caution">
    <text evidence="8">The sequence shown here is derived from an EMBL/GenBank/DDBJ whole genome shotgun (WGS) entry which is preliminary data.</text>
</comment>
<evidence type="ECO:0000256" key="4">
    <source>
        <dbReference type="ARBA" id="ARBA00022989"/>
    </source>
</evidence>
<comment type="subcellular location">
    <subcellularLocation>
        <location evidence="1">Cell membrane</location>
        <topology evidence="1">Multi-pass membrane protein</topology>
    </subcellularLocation>
</comment>
<evidence type="ECO:0000313" key="9">
    <source>
        <dbReference type="Proteomes" id="UP000315353"/>
    </source>
</evidence>
<evidence type="ECO:0000313" key="8">
    <source>
        <dbReference type="EMBL" id="GEB98380.1"/>
    </source>
</evidence>
<organism evidence="8 9">
    <name type="scientific">Corynebacterium flavescens</name>
    <dbReference type="NCBI Taxonomy" id="28028"/>
    <lineage>
        <taxon>Bacteria</taxon>
        <taxon>Bacillati</taxon>
        <taxon>Actinomycetota</taxon>
        <taxon>Actinomycetes</taxon>
        <taxon>Mycobacteriales</taxon>
        <taxon>Corynebacteriaceae</taxon>
        <taxon>Corynebacterium</taxon>
    </lineage>
</organism>
<reference evidence="8 9" key="1">
    <citation type="submission" date="2019-06" db="EMBL/GenBank/DDBJ databases">
        <title>Whole genome shotgun sequence of Corynebacterium flavescens NBRC 14136.</title>
        <authorList>
            <person name="Hosoyama A."/>
            <person name="Uohara A."/>
            <person name="Ohji S."/>
            <person name="Ichikawa N."/>
        </authorList>
    </citation>
    <scope>NUCLEOTIDE SEQUENCE [LARGE SCALE GENOMIC DNA]</scope>
    <source>
        <strain evidence="8 9">NBRC 14136</strain>
    </source>
</reference>
<dbReference type="InterPro" id="IPR018076">
    <property type="entry name" value="T2SS_GspF_dom"/>
</dbReference>
<dbReference type="AlphaFoldDB" id="A0AB73B989"/>
<dbReference type="Pfam" id="PF00482">
    <property type="entry name" value="T2SSF"/>
    <property type="match status" value="1"/>
</dbReference>
<evidence type="ECO:0000256" key="3">
    <source>
        <dbReference type="ARBA" id="ARBA00022692"/>
    </source>
</evidence>
<gene>
    <name evidence="8" type="ORF">CFL01nite_18750</name>
</gene>
<evidence type="ECO:0000256" key="5">
    <source>
        <dbReference type="ARBA" id="ARBA00023136"/>
    </source>
</evidence>
<accession>A0AB73B989</accession>
<dbReference type="PANTHER" id="PTHR35007:SF3">
    <property type="entry name" value="POSSIBLE CONSERVED ALANINE RICH MEMBRANE PROTEIN"/>
    <property type="match status" value="1"/>
</dbReference>
<sequence length="152" mass="15556">MQELRGTRGDPLAAAADIELFAACINSGLSTRQAAVALTRVSGPATVSAWNRLAALLGVGVDVSSAWAHMREEPYLGALASLVVMSDHSGAAITAGCQRIIATLRAEATAHATAAAERAGVFIAFPLAVCFLPAFIVLGLVPVVISLGAELF</sequence>
<feature type="domain" description="Type II secretion system protein GspF" evidence="7">
    <location>
        <begin position="19"/>
        <end position="139"/>
    </location>
</feature>
<protein>
    <recommendedName>
        <fullName evidence="7">Type II secretion system protein GspF domain-containing protein</fullName>
    </recommendedName>
</protein>